<gene>
    <name evidence="1" type="ORF">AC731_011270</name>
</gene>
<organism evidence="1 2">
    <name type="scientific">Thauera humireducens</name>
    <dbReference type="NCBI Taxonomy" id="1134435"/>
    <lineage>
        <taxon>Bacteria</taxon>
        <taxon>Pseudomonadati</taxon>
        <taxon>Pseudomonadota</taxon>
        <taxon>Betaproteobacteria</taxon>
        <taxon>Rhodocyclales</taxon>
        <taxon>Zoogloeaceae</taxon>
        <taxon>Thauera</taxon>
    </lineage>
</organism>
<dbReference type="InterPro" id="IPR021558">
    <property type="entry name" value="MazE-like"/>
</dbReference>
<dbReference type="KEGG" id="thu:AC731_011270"/>
<proteinExistence type="predicted"/>
<dbReference type="STRING" id="1134435.AC731_011270"/>
<reference evidence="2" key="1">
    <citation type="submission" date="2016-03" db="EMBL/GenBank/DDBJ databases">
        <authorList>
            <person name="Ma C."/>
            <person name="Zhou S."/>
            <person name="Yang G."/>
        </authorList>
    </citation>
    <scope>NUCLEOTIDE SEQUENCE [LARGE SCALE GENOMIC DNA]</scope>
    <source>
        <strain evidence="2">SgZ-1</strain>
    </source>
</reference>
<name>A0A127K672_9RHOO</name>
<evidence type="ECO:0000313" key="2">
    <source>
        <dbReference type="Proteomes" id="UP000036902"/>
    </source>
</evidence>
<dbReference type="Proteomes" id="UP000036902">
    <property type="component" value="Chromosome"/>
</dbReference>
<sequence length="70" mass="8029">MAASVSERVGRYRTSLREAGLRPVQIWVPDTRKPGFAEECRRQSSLLKGDPQEQEVLDWLERVADTDGWV</sequence>
<dbReference type="EMBL" id="CP014646">
    <property type="protein sequence ID" value="AMO37468.1"/>
    <property type="molecule type" value="Genomic_DNA"/>
</dbReference>
<keyword evidence="2" id="KW-1185">Reference proteome</keyword>
<evidence type="ECO:0008006" key="3">
    <source>
        <dbReference type="Google" id="ProtNLM"/>
    </source>
</evidence>
<dbReference type="Pfam" id="PF11455">
    <property type="entry name" value="MazE-like"/>
    <property type="match status" value="1"/>
</dbReference>
<dbReference type="AlphaFoldDB" id="A0A127K672"/>
<accession>A0A127K672</accession>
<evidence type="ECO:0000313" key="1">
    <source>
        <dbReference type="EMBL" id="AMO37468.1"/>
    </source>
</evidence>
<protein>
    <recommendedName>
        <fullName evidence="3">Antitoxin MazE</fullName>
    </recommendedName>
</protein>